<evidence type="ECO:0000256" key="1">
    <source>
        <dbReference type="SAM" id="SignalP"/>
    </source>
</evidence>
<gene>
    <name evidence="3" type="ORF">ACFSKP_04400</name>
</gene>
<feature type="signal peptide" evidence="1">
    <location>
        <begin position="1"/>
        <end position="29"/>
    </location>
</feature>
<evidence type="ECO:0000313" key="4">
    <source>
        <dbReference type="Proteomes" id="UP001597374"/>
    </source>
</evidence>
<feature type="chain" id="PRO_5047030634" evidence="1">
    <location>
        <begin position="30"/>
        <end position="316"/>
    </location>
</feature>
<feature type="domain" description="Secretion system C-terminal sorting" evidence="2">
    <location>
        <begin position="240"/>
        <end position="315"/>
    </location>
</feature>
<keyword evidence="4" id="KW-1185">Reference proteome</keyword>
<dbReference type="Pfam" id="PF18962">
    <property type="entry name" value="Por_Secre_tail"/>
    <property type="match status" value="1"/>
</dbReference>
<protein>
    <submittedName>
        <fullName evidence="3">T9SS type A sorting domain-containing protein</fullName>
    </submittedName>
</protein>
<keyword evidence="1" id="KW-0732">Signal</keyword>
<accession>A0ABW5CTZ1</accession>
<evidence type="ECO:0000313" key="3">
    <source>
        <dbReference type="EMBL" id="MFD2245483.1"/>
    </source>
</evidence>
<proteinExistence type="predicted"/>
<dbReference type="NCBIfam" id="TIGR04183">
    <property type="entry name" value="Por_Secre_tail"/>
    <property type="match status" value="1"/>
</dbReference>
<dbReference type="RefSeq" id="WP_250429060.1">
    <property type="nucleotide sequence ID" value="NZ_JALPRR010000002.1"/>
</dbReference>
<name>A0ABW5CTZ1_9BACT</name>
<evidence type="ECO:0000259" key="2">
    <source>
        <dbReference type="Pfam" id="PF18962"/>
    </source>
</evidence>
<reference evidence="4" key="1">
    <citation type="journal article" date="2019" name="Int. J. Syst. Evol. Microbiol.">
        <title>The Global Catalogue of Microorganisms (GCM) 10K type strain sequencing project: providing services to taxonomists for standard genome sequencing and annotation.</title>
        <authorList>
            <consortium name="The Broad Institute Genomics Platform"/>
            <consortium name="The Broad Institute Genome Sequencing Center for Infectious Disease"/>
            <person name="Wu L."/>
            <person name="Ma J."/>
        </authorList>
    </citation>
    <scope>NUCLEOTIDE SEQUENCE [LARGE SCALE GENOMIC DNA]</scope>
    <source>
        <strain evidence="4">CGMCC 4.1782</strain>
    </source>
</reference>
<dbReference type="InterPro" id="IPR026444">
    <property type="entry name" value="Secre_tail"/>
</dbReference>
<dbReference type="EMBL" id="JBHUIM010000001">
    <property type="protein sequence ID" value="MFD2245483.1"/>
    <property type="molecule type" value="Genomic_DNA"/>
</dbReference>
<organism evidence="3 4">
    <name type="scientific">Pontibacter ruber</name>
    <dbReference type="NCBI Taxonomy" id="1343895"/>
    <lineage>
        <taxon>Bacteria</taxon>
        <taxon>Pseudomonadati</taxon>
        <taxon>Bacteroidota</taxon>
        <taxon>Cytophagia</taxon>
        <taxon>Cytophagales</taxon>
        <taxon>Hymenobacteraceae</taxon>
        <taxon>Pontibacter</taxon>
    </lineage>
</organism>
<comment type="caution">
    <text evidence="3">The sequence shown here is derived from an EMBL/GenBank/DDBJ whole genome shotgun (WGS) entry which is preliminary data.</text>
</comment>
<sequence length="316" mass="35997">MSIPSVFRLIAMLALSLLLTLLSYFNVQAQDKTKEPKQMRVKIIWEADGKNVVTDTVLTVPDLQELRATLKDLELDTAVFRRLQENELRMLDKLETLQDGDTVHFRKIEPDRLHFADSVRSRAGEIRRRHASDAPRIIIERLNGKVDSALARGLENRLKVITDAKTGEKKVYRIDENGKEEELTRIMPKNKSGRNRAVIVVRKMNVQNITAADKQALKDAGAPVEVKPKEELKVEEISFYPNPNNGRFTLNFALDKKATTVVRIMDSKGNEVFVDTVEKLSGEYNREIDLGPFGPGIYYLQVAQGKRYHTKKIVVQ</sequence>
<dbReference type="Proteomes" id="UP001597374">
    <property type="component" value="Unassembled WGS sequence"/>
</dbReference>